<name>A0ACC2MQD2_PERAE</name>
<accession>A0ACC2MQD2</accession>
<comment type="caution">
    <text evidence="1">The sequence shown here is derived from an EMBL/GenBank/DDBJ whole genome shotgun (WGS) entry which is preliminary data.</text>
</comment>
<dbReference type="Proteomes" id="UP001234297">
    <property type="component" value="Chromosome 1"/>
</dbReference>
<evidence type="ECO:0000313" key="1">
    <source>
        <dbReference type="EMBL" id="KAJ8647843.1"/>
    </source>
</evidence>
<keyword evidence="2" id="KW-1185">Reference proteome</keyword>
<gene>
    <name evidence="1" type="ORF">MRB53_000866</name>
</gene>
<sequence>MIGEESLPVFSSNTYQEAPLYISLSTSMDLEKFYMDPKDEFTRFLSSRLQRIAESNDRRRPSGPLRRSRRRRRFSFFDCLTRPTISLQSYLERIVTYTNCSPACFVAAYIYLDRFTQSQPSVPINSFNVRWLILTSVMVAAKFMDGIHNYSNSHYATIGGIKTTRFMNHLEKHFLSGFRYRLYIKPSTFDDYRYLLNKEMLLESPPLPASIALTSLKLQYSEDESAPQRQQVDRLIEQDSPKFLIFPSWTLYQHPARFFRKLYIYFGKNSTLLERLERVVLHKSHNTSTVTLFVVGSHSKPLLQQVNFGKKMMHLPSPIKESLPSNTYQEAPLSDPMSTSEADLEIFYMDPKDKFISFLSARLQRIAESNDHERGPGLQKYFSFFDCTRPCISLQRWLERIVTHTDCSPACFIVAYIYLDRLLKFQPSLSINSFNVQKLTITSIMVASKFMENVNYSNSHYAKLGGMKAAESMNLLEKQFLFGVGFRLYITPNTFSNYLCFLRKEMLLESPPIHASIALSSLKVQIQCSSSEDEFAQQDNS</sequence>
<proteinExistence type="predicted"/>
<evidence type="ECO:0000313" key="2">
    <source>
        <dbReference type="Proteomes" id="UP001234297"/>
    </source>
</evidence>
<reference evidence="1 2" key="1">
    <citation type="journal article" date="2022" name="Hortic Res">
        <title>A haplotype resolved chromosomal level avocado genome allows analysis of novel avocado genes.</title>
        <authorList>
            <person name="Nath O."/>
            <person name="Fletcher S.J."/>
            <person name="Hayward A."/>
            <person name="Shaw L.M."/>
            <person name="Masouleh A.K."/>
            <person name="Furtado A."/>
            <person name="Henry R.J."/>
            <person name="Mitter N."/>
        </authorList>
    </citation>
    <scope>NUCLEOTIDE SEQUENCE [LARGE SCALE GENOMIC DNA]</scope>
    <source>
        <strain evidence="2">cv. Hass</strain>
    </source>
</reference>
<dbReference type="EMBL" id="CM056809">
    <property type="protein sequence ID" value="KAJ8647843.1"/>
    <property type="molecule type" value="Genomic_DNA"/>
</dbReference>
<protein>
    <submittedName>
        <fullName evidence="1">Uncharacterized protein</fullName>
    </submittedName>
</protein>
<organism evidence="1 2">
    <name type="scientific">Persea americana</name>
    <name type="common">Avocado</name>
    <dbReference type="NCBI Taxonomy" id="3435"/>
    <lineage>
        <taxon>Eukaryota</taxon>
        <taxon>Viridiplantae</taxon>
        <taxon>Streptophyta</taxon>
        <taxon>Embryophyta</taxon>
        <taxon>Tracheophyta</taxon>
        <taxon>Spermatophyta</taxon>
        <taxon>Magnoliopsida</taxon>
        <taxon>Magnoliidae</taxon>
        <taxon>Laurales</taxon>
        <taxon>Lauraceae</taxon>
        <taxon>Persea</taxon>
    </lineage>
</organism>